<evidence type="ECO:0000259" key="5">
    <source>
        <dbReference type="PROSITE" id="PS50016"/>
    </source>
</evidence>
<evidence type="ECO:0000313" key="7">
    <source>
        <dbReference type="Proteomes" id="UP000007110"/>
    </source>
</evidence>
<dbReference type="RefSeq" id="XP_030842924.1">
    <property type="nucleotide sequence ID" value="XM_030987064.1"/>
</dbReference>
<dbReference type="GeneID" id="115918154"/>
<dbReference type="EnsemblMetazoa" id="XM_030987064">
    <property type="protein sequence ID" value="XP_030842924"/>
    <property type="gene ID" value="LOC115918154"/>
</dbReference>
<dbReference type="InterPro" id="IPR019787">
    <property type="entry name" value="Znf_PHD-finger"/>
</dbReference>
<keyword evidence="3" id="KW-0862">Zinc</keyword>
<dbReference type="KEGG" id="spu:115918154"/>
<dbReference type="RefSeq" id="XP_030842923.1">
    <property type="nucleotide sequence ID" value="XM_030987063.1"/>
</dbReference>
<dbReference type="Gene3D" id="3.30.40.10">
    <property type="entry name" value="Zinc/RING finger domain, C3HC4 (zinc finger)"/>
    <property type="match status" value="1"/>
</dbReference>
<protein>
    <recommendedName>
        <fullName evidence="5">PHD-type domain-containing protein</fullName>
    </recommendedName>
</protein>
<evidence type="ECO:0000256" key="2">
    <source>
        <dbReference type="ARBA" id="ARBA00022771"/>
    </source>
</evidence>
<name>A0A7M7NZC0_STRPU</name>
<evidence type="ECO:0000256" key="4">
    <source>
        <dbReference type="PROSITE-ProRule" id="PRU00146"/>
    </source>
</evidence>
<dbReference type="GO" id="GO:0008270">
    <property type="term" value="F:zinc ion binding"/>
    <property type="evidence" value="ECO:0007669"/>
    <property type="project" value="UniProtKB-KW"/>
</dbReference>
<dbReference type="CDD" id="cd15489">
    <property type="entry name" value="PHD_SF"/>
    <property type="match status" value="1"/>
</dbReference>
<sequence length="249" mass="28007">MELEIDQFKEVMKEIVDMLYTSRCASVLDPHNEECCVCKNTIEESENKATCESCNEHYHVTCMGFLCQDLVNEQRLIWICSYCGNNNIAHRLFDKVCIPSHINRYQPLETVDEVFNDDVLLLTKRNDTQKKCRSKKSCLSSSDIQNERLLLRPVPAVPRPPGTSLQLRTPQNPSQQSVTSRLVIPLMLALIWSSITLSIRFEVTVTSSGVVIYRENPVLTGYPTDIVANASPGTSTPVVSWLAPVASDN</sequence>
<dbReference type="Proteomes" id="UP000007110">
    <property type="component" value="Unassembled WGS sequence"/>
</dbReference>
<proteinExistence type="predicted"/>
<reference evidence="6" key="2">
    <citation type="submission" date="2021-01" db="UniProtKB">
        <authorList>
            <consortium name="EnsemblMetazoa"/>
        </authorList>
    </citation>
    <scope>IDENTIFICATION</scope>
</reference>
<dbReference type="PROSITE" id="PS50016">
    <property type="entry name" value="ZF_PHD_2"/>
    <property type="match status" value="1"/>
</dbReference>
<evidence type="ECO:0000256" key="3">
    <source>
        <dbReference type="ARBA" id="ARBA00022833"/>
    </source>
</evidence>
<accession>A0A7M7NZC0</accession>
<keyword evidence="7" id="KW-1185">Reference proteome</keyword>
<feature type="domain" description="PHD-type" evidence="5">
    <location>
        <begin position="32"/>
        <end position="86"/>
    </location>
</feature>
<reference evidence="7" key="1">
    <citation type="submission" date="2015-02" db="EMBL/GenBank/DDBJ databases">
        <title>Genome sequencing for Strongylocentrotus purpuratus.</title>
        <authorList>
            <person name="Murali S."/>
            <person name="Liu Y."/>
            <person name="Vee V."/>
            <person name="English A."/>
            <person name="Wang M."/>
            <person name="Skinner E."/>
            <person name="Han Y."/>
            <person name="Muzny D.M."/>
            <person name="Worley K.C."/>
            <person name="Gibbs R.A."/>
        </authorList>
    </citation>
    <scope>NUCLEOTIDE SEQUENCE</scope>
</reference>
<evidence type="ECO:0000256" key="1">
    <source>
        <dbReference type="ARBA" id="ARBA00022723"/>
    </source>
</evidence>
<keyword evidence="2 4" id="KW-0863">Zinc-finger</keyword>
<dbReference type="AlphaFoldDB" id="A0A7M7NZC0"/>
<dbReference type="SUPFAM" id="SSF57903">
    <property type="entry name" value="FYVE/PHD zinc finger"/>
    <property type="match status" value="1"/>
</dbReference>
<dbReference type="InterPro" id="IPR011011">
    <property type="entry name" value="Znf_FYVE_PHD"/>
</dbReference>
<organism evidence="6 7">
    <name type="scientific">Strongylocentrotus purpuratus</name>
    <name type="common">Purple sea urchin</name>
    <dbReference type="NCBI Taxonomy" id="7668"/>
    <lineage>
        <taxon>Eukaryota</taxon>
        <taxon>Metazoa</taxon>
        <taxon>Echinodermata</taxon>
        <taxon>Eleutherozoa</taxon>
        <taxon>Echinozoa</taxon>
        <taxon>Echinoidea</taxon>
        <taxon>Euechinoidea</taxon>
        <taxon>Echinacea</taxon>
        <taxon>Camarodonta</taxon>
        <taxon>Echinidea</taxon>
        <taxon>Strongylocentrotidae</taxon>
        <taxon>Strongylocentrotus</taxon>
    </lineage>
</organism>
<keyword evidence="1" id="KW-0479">Metal-binding</keyword>
<dbReference type="EnsemblMetazoa" id="XM_030987063">
    <property type="protein sequence ID" value="XP_030842923"/>
    <property type="gene ID" value="LOC115918154"/>
</dbReference>
<evidence type="ECO:0000313" key="6">
    <source>
        <dbReference type="EnsemblMetazoa" id="XP_030842924"/>
    </source>
</evidence>
<dbReference type="InterPro" id="IPR013083">
    <property type="entry name" value="Znf_RING/FYVE/PHD"/>
</dbReference>
<dbReference type="InParanoid" id="A0A7M7NZC0"/>